<feature type="domain" description="HIT" evidence="4">
    <location>
        <begin position="1"/>
        <end position="101"/>
    </location>
</feature>
<dbReference type="Proteomes" id="UP000441585">
    <property type="component" value="Unassembled WGS sequence"/>
</dbReference>
<dbReference type="PROSITE" id="PS51084">
    <property type="entry name" value="HIT_2"/>
    <property type="match status" value="1"/>
</dbReference>
<dbReference type="GO" id="GO:0003824">
    <property type="term" value="F:catalytic activity"/>
    <property type="evidence" value="ECO:0007669"/>
    <property type="project" value="InterPro"/>
</dbReference>
<comment type="caution">
    <text evidence="5">The sequence shown here is derived from an EMBL/GenBank/DDBJ whole genome shotgun (WGS) entry which is preliminary data.</text>
</comment>
<feature type="short sequence motif" description="Histidine triad motif" evidence="2 3">
    <location>
        <begin position="86"/>
        <end position="90"/>
    </location>
</feature>
<evidence type="ECO:0000256" key="3">
    <source>
        <dbReference type="PROSITE-ProRule" id="PRU00464"/>
    </source>
</evidence>
<evidence type="ECO:0000259" key="4">
    <source>
        <dbReference type="PROSITE" id="PS51084"/>
    </source>
</evidence>
<name>A0A6I2MAS3_9BACI</name>
<keyword evidence="6" id="KW-1185">Reference proteome</keyword>
<evidence type="ECO:0000313" key="5">
    <source>
        <dbReference type="EMBL" id="MRX54879.1"/>
    </source>
</evidence>
<dbReference type="InterPro" id="IPR011146">
    <property type="entry name" value="HIT-like"/>
</dbReference>
<gene>
    <name evidence="5" type="ORF">GJU41_12925</name>
</gene>
<dbReference type="PANTHER" id="PTHR46648:SF1">
    <property type="entry name" value="ADENOSINE 5'-MONOPHOSPHORAMIDASE HNT1"/>
    <property type="match status" value="1"/>
</dbReference>
<protein>
    <submittedName>
        <fullName evidence="5">HIT domain-containing protein</fullName>
    </submittedName>
</protein>
<dbReference type="SUPFAM" id="SSF54197">
    <property type="entry name" value="HIT-like"/>
    <property type="match status" value="1"/>
</dbReference>
<dbReference type="AlphaFoldDB" id="A0A6I2MAS3"/>
<evidence type="ECO:0000313" key="6">
    <source>
        <dbReference type="Proteomes" id="UP000441585"/>
    </source>
</evidence>
<feature type="active site" description="Tele-AMP-histidine intermediate" evidence="1">
    <location>
        <position position="88"/>
    </location>
</feature>
<evidence type="ECO:0000256" key="1">
    <source>
        <dbReference type="PIRSR" id="PIRSR601310-1"/>
    </source>
</evidence>
<dbReference type="EMBL" id="WKKF01000002">
    <property type="protein sequence ID" value="MRX54879.1"/>
    <property type="molecule type" value="Genomic_DNA"/>
</dbReference>
<dbReference type="InterPro" id="IPR001310">
    <property type="entry name" value="Histidine_triad_HIT"/>
</dbReference>
<dbReference type="Gene3D" id="3.30.428.10">
    <property type="entry name" value="HIT-like"/>
    <property type="match status" value="1"/>
</dbReference>
<dbReference type="Pfam" id="PF01230">
    <property type="entry name" value="HIT"/>
    <property type="match status" value="1"/>
</dbReference>
<dbReference type="InterPro" id="IPR036265">
    <property type="entry name" value="HIT-like_sf"/>
</dbReference>
<reference evidence="5 6" key="1">
    <citation type="submission" date="2019-11" db="EMBL/GenBank/DDBJ databases">
        <title>Bacillus idriensis genome.</title>
        <authorList>
            <person name="Konopka E.N."/>
            <person name="Newman J.D."/>
        </authorList>
    </citation>
    <scope>NUCLEOTIDE SEQUENCE [LARGE SCALE GENOMIC DNA]</scope>
    <source>
        <strain evidence="5 6">DSM 19097</strain>
    </source>
</reference>
<evidence type="ECO:0000256" key="2">
    <source>
        <dbReference type="PIRSR" id="PIRSR601310-3"/>
    </source>
</evidence>
<organism evidence="5 6">
    <name type="scientific">Metabacillus idriensis</name>
    <dbReference type="NCBI Taxonomy" id="324768"/>
    <lineage>
        <taxon>Bacteria</taxon>
        <taxon>Bacillati</taxon>
        <taxon>Bacillota</taxon>
        <taxon>Bacilli</taxon>
        <taxon>Bacillales</taxon>
        <taxon>Bacillaceae</taxon>
        <taxon>Metabacillus</taxon>
    </lineage>
</organism>
<accession>A0A6I2MAS3</accession>
<sequence length="123" mass="14298">MIEDQQAVLSNEHCLFLQMPQKVLKGSGLIVPREHRPTVFDLTEVEWHATFSLLQEVKKLLDEEYQPDGYTIGWNSGETGGQHIFHAHLHVIPRFEDEPYAGRGIRSWLKDPENMRPSIQDYE</sequence>
<dbReference type="PANTHER" id="PTHR46648">
    <property type="entry name" value="HIT FAMILY PROTEIN 1"/>
    <property type="match status" value="1"/>
</dbReference>
<proteinExistence type="predicted"/>
<dbReference type="GO" id="GO:0009117">
    <property type="term" value="P:nucleotide metabolic process"/>
    <property type="evidence" value="ECO:0007669"/>
    <property type="project" value="TreeGrafter"/>
</dbReference>